<organism evidence="10 11">
    <name type="scientific">Cytobacillus horneckiae</name>
    <dbReference type="NCBI Taxonomy" id="549687"/>
    <lineage>
        <taxon>Bacteria</taxon>
        <taxon>Bacillati</taxon>
        <taxon>Bacillota</taxon>
        <taxon>Bacilli</taxon>
        <taxon>Bacillales</taxon>
        <taxon>Bacillaceae</taxon>
        <taxon>Cytobacillus</taxon>
    </lineage>
</organism>
<proteinExistence type="inferred from homology"/>
<keyword evidence="11" id="KW-1185">Reference proteome</keyword>
<dbReference type="CDD" id="cd12110">
    <property type="entry name" value="PHP_HisPPase_Hisj_like"/>
    <property type="match status" value="1"/>
</dbReference>
<dbReference type="NCBIfam" id="TIGR01856">
    <property type="entry name" value="hisJ_fam"/>
    <property type="match status" value="1"/>
</dbReference>
<dbReference type="NCBIfam" id="NF005996">
    <property type="entry name" value="PRK08123.1"/>
    <property type="match status" value="1"/>
</dbReference>
<keyword evidence="6 8" id="KW-0368">Histidine biosynthesis</keyword>
<dbReference type="GO" id="GO:0000105">
    <property type="term" value="P:L-histidine biosynthetic process"/>
    <property type="evidence" value="ECO:0007669"/>
    <property type="project" value="UniProtKB-UniRule"/>
</dbReference>
<evidence type="ECO:0000256" key="6">
    <source>
        <dbReference type="ARBA" id="ARBA00023102"/>
    </source>
</evidence>
<reference evidence="10 11" key="1">
    <citation type="journal article" date="2010" name="Int. J. Syst. Evol. Microbiol.">
        <title>Bacillus horneckiae sp. nov., isolated from a spacecraft-assembly clean room.</title>
        <authorList>
            <person name="Vaishampayan P."/>
            <person name="Probst A."/>
            <person name="Krishnamurthi S."/>
            <person name="Ghosh S."/>
            <person name="Osman S."/>
            <person name="McDowall A."/>
            <person name="Ruckmani A."/>
            <person name="Mayilraj S."/>
            <person name="Venkateswaran K."/>
        </authorList>
    </citation>
    <scope>NUCLEOTIDE SEQUENCE [LARGE SCALE GENOMIC DNA]</scope>
    <source>
        <strain evidence="11">1PO1SC</strain>
    </source>
</reference>
<dbReference type="RefSeq" id="WP_101226419.1">
    <property type="nucleotide sequence ID" value="NZ_PISD01000066.1"/>
</dbReference>
<sequence length="267" mass="30584">MKKDGHIHTPYCPHGTKDSLQSYVERAISLGFEEITFTEHAPLPEGFTDPVPVQDSSMNLSDLQLYFTEIENLKKEYMKEIKINTGLEVDFIEGYESETERFLNEVGPQLDDAILSVHFLKYQHQYHCVDYSPKAFGAMIERYGSIDAVYLRYFQTLLMSINADLGRYKPKRIGHITLVKKFQKKYPPAREYDNEIDEVLNAIKIKHYELDYNGAGTFKPFCLETYPPQSIANNAAKKGIALIFGSDAHQVKDLGQGWEEVNALLNL</sequence>
<comment type="pathway">
    <text evidence="1 8">Amino-acid biosynthesis; L-histidine biosynthesis; L-histidine from 5-phospho-alpha-D-ribose 1-diphosphate: step 8/9.</text>
</comment>
<dbReference type="GO" id="GO:0004401">
    <property type="term" value="F:histidinol-phosphatase activity"/>
    <property type="evidence" value="ECO:0007669"/>
    <property type="project" value="UniProtKB-UniRule"/>
</dbReference>
<protein>
    <recommendedName>
        <fullName evidence="3 8">Histidinol-phosphatase</fullName>
        <shortName evidence="8">HolPase</shortName>
        <ecNumber evidence="3 8">3.1.3.15</ecNumber>
    </recommendedName>
</protein>
<name>A0A2N0ZAI0_9BACI</name>
<accession>A0A2N0ZAI0</accession>
<evidence type="ECO:0000256" key="5">
    <source>
        <dbReference type="ARBA" id="ARBA00022801"/>
    </source>
</evidence>
<dbReference type="InterPro" id="IPR016195">
    <property type="entry name" value="Pol/histidinol_Pase-like"/>
</dbReference>
<dbReference type="PANTHER" id="PTHR21039:SF0">
    <property type="entry name" value="HISTIDINOL-PHOSPHATASE"/>
    <property type="match status" value="1"/>
</dbReference>
<dbReference type="EC" id="3.1.3.15" evidence="3 8"/>
<dbReference type="Pfam" id="PF02811">
    <property type="entry name" value="PHP"/>
    <property type="match status" value="1"/>
</dbReference>
<gene>
    <name evidence="10" type="ORF">CWS20_23950</name>
</gene>
<evidence type="ECO:0000256" key="8">
    <source>
        <dbReference type="RuleBase" id="RU366003"/>
    </source>
</evidence>
<dbReference type="Pfam" id="PF13263">
    <property type="entry name" value="PHP_C"/>
    <property type="match status" value="1"/>
</dbReference>
<comment type="similarity">
    <text evidence="2 8">Belongs to the PHP hydrolase family. HisK subfamily.</text>
</comment>
<evidence type="ECO:0000256" key="2">
    <source>
        <dbReference type="ARBA" id="ARBA00009152"/>
    </source>
</evidence>
<dbReference type="Proteomes" id="UP000233343">
    <property type="component" value="Unassembled WGS sequence"/>
</dbReference>
<dbReference type="PANTHER" id="PTHR21039">
    <property type="entry name" value="HISTIDINOL PHOSPHATASE-RELATED"/>
    <property type="match status" value="1"/>
</dbReference>
<dbReference type="Gene3D" id="3.20.20.140">
    <property type="entry name" value="Metal-dependent hydrolases"/>
    <property type="match status" value="1"/>
</dbReference>
<evidence type="ECO:0000256" key="7">
    <source>
        <dbReference type="ARBA" id="ARBA00049158"/>
    </source>
</evidence>
<dbReference type="AlphaFoldDB" id="A0A2N0ZAI0"/>
<comment type="caution">
    <text evidence="10">The sequence shown here is derived from an EMBL/GenBank/DDBJ whole genome shotgun (WGS) entry which is preliminary data.</text>
</comment>
<dbReference type="UniPathway" id="UPA00031">
    <property type="reaction ID" value="UER00013"/>
</dbReference>
<evidence type="ECO:0000313" key="10">
    <source>
        <dbReference type="EMBL" id="PKG26513.1"/>
    </source>
</evidence>
<dbReference type="EMBL" id="PISD01000066">
    <property type="protein sequence ID" value="PKG26513.1"/>
    <property type="molecule type" value="Genomic_DNA"/>
</dbReference>
<evidence type="ECO:0000313" key="11">
    <source>
        <dbReference type="Proteomes" id="UP000233343"/>
    </source>
</evidence>
<comment type="catalytic activity">
    <reaction evidence="7 8">
        <text>L-histidinol phosphate + H2O = L-histidinol + phosphate</text>
        <dbReference type="Rhea" id="RHEA:14465"/>
        <dbReference type="ChEBI" id="CHEBI:15377"/>
        <dbReference type="ChEBI" id="CHEBI:43474"/>
        <dbReference type="ChEBI" id="CHEBI:57699"/>
        <dbReference type="ChEBI" id="CHEBI:57980"/>
        <dbReference type="EC" id="3.1.3.15"/>
    </reaction>
</comment>
<dbReference type="InterPro" id="IPR010140">
    <property type="entry name" value="Histidinol_P_phosphatase_HisJ"/>
</dbReference>
<evidence type="ECO:0000259" key="9">
    <source>
        <dbReference type="Pfam" id="PF02811"/>
    </source>
</evidence>
<evidence type="ECO:0000256" key="1">
    <source>
        <dbReference type="ARBA" id="ARBA00004970"/>
    </source>
</evidence>
<keyword evidence="5 8" id="KW-0378">Hydrolase</keyword>
<dbReference type="GO" id="GO:0005737">
    <property type="term" value="C:cytoplasm"/>
    <property type="evidence" value="ECO:0007669"/>
    <property type="project" value="TreeGrafter"/>
</dbReference>
<dbReference type="SUPFAM" id="SSF89550">
    <property type="entry name" value="PHP domain-like"/>
    <property type="match status" value="1"/>
</dbReference>
<dbReference type="InterPro" id="IPR004013">
    <property type="entry name" value="PHP_dom"/>
</dbReference>
<keyword evidence="4 8" id="KW-0028">Amino-acid biosynthesis</keyword>
<evidence type="ECO:0000256" key="3">
    <source>
        <dbReference type="ARBA" id="ARBA00013085"/>
    </source>
</evidence>
<feature type="domain" description="PHP" evidence="9">
    <location>
        <begin position="4"/>
        <end position="213"/>
    </location>
</feature>
<evidence type="ECO:0000256" key="4">
    <source>
        <dbReference type="ARBA" id="ARBA00022605"/>
    </source>
</evidence>